<evidence type="ECO:0000256" key="4">
    <source>
        <dbReference type="ARBA" id="ARBA00022723"/>
    </source>
</evidence>
<keyword evidence="6" id="KW-0408">Iron</keyword>
<dbReference type="GO" id="GO:0016491">
    <property type="term" value="F:oxidoreductase activity"/>
    <property type="evidence" value="ECO:0007669"/>
    <property type="project" value="UniProtKB-KW"/>
</dbReference>
<dbReference type="PRINTS" id="PR00409">
    <property type="entry name" value="PHDIOXRDTASE"/>
</dbReference>
<dbReference type="InterPro" id="IPR036010">
    <property type="entry name" value="2Fe-2S_ferredoxin-like_sf"/>
</dbReference>
<evidence type="ECO:0000256" key="1">
    <source>
        <dbReference type="ARBA" id="ARBA00001974"/>
    </source>
</evidence>
<dbReference type="AlphaFoldDB" id="A0A5C4M300"/>
<dbReference type="InterPro" id="IPR012675">
    <property type="entry name" value="Beta-grasp_dom_sf"/>
</dbReference>
<dbReference type="InterPro" id="IPR017927">
    <property type="entry name" value="FAD-bd_FR_type"/>
</dbReference>
<dbReference type="PANTHER" id="PTHR47354">
    <property type="entry name" value="NADH OXIDOREDUCTASE HCR"/>
    <property type="match status" value="1"/>
</dbReference>
<evidence type="ECO:0000313" key="11">
    <source>
        <dbReference type="Proteomes" id="UP000305546"/>
    </source>
</evidence>
<evidence type="ECO:0000259" key="9">
    <source>
        <dbReference type="PROSITE" id="PS51384"/>
    </source>
</evidence>
<comment type="caution">
    <text evidence="10">The sequence shown here is derived from an EMBL/GenBank/DDBJ whole genome shotgun (WGS) entry which is preliminary data.</text>
</comment>
<proteinExistence type="predicted"/>
<name>A0A5C4M300_9PSEU</name>
<evidence type="ECO:0000259" key="8">
    <source>
        <dbReference type="PROSITE" id="PS51085"/>
    </source>
</evidence>
<accession>A0A5C4M300</accession>
<dbReference type="InterPro" id="IPR050415">
    <property type="entry name" value="MRET"/>
</dbReference>
<keyword evidence="2" id="KW-0285">Flavoprotein</keyword>
<feature type="domain" description="FAD-binding FR-type" evidence="9">
    <location>
        <begin position="1"/>
        <end position="100"/>
    </location>
</feature>
<dbReference type="GO" id="GO:0051537">
    <property type="term" value="F:2 iron, 2 sulfur cluster binding"/>
    <property type="evidence" value="ECO:0007669"/>
    <property type="project" value="UniProtKB-KW"/>
</dbReference>
<dbReference type="Gene3D" id="3.10.20.30">
    <property type="match status" value="1"/>
</dbReference>
<evidence type="ECO:0000313" key="10">
    <source>
        <dbReference type="EMBL" id="TNC25171.1"/>
    </source>
</evidence>
<dbReference type="InterPro" id="IPR017938">
    <property type="entry name" value="Riboflavin_synthase-like_b-brl"/>
</dbReference>
<dbReference type="Gene3D" id="2.40.30.10">
    <property type="entry name" value="Translation factors"/>
    <property type="match status" value="1"/>
</dbReference>
<dbReference type="InterPro" id="IPR039261">
    <property type="entry name" value="FNR_nucleotide-bd"/>
</dbReference>
<dbReference type="GO" id="GO:0046872">
    <property type="term" value="F:metal ion binding"/>
    <property type="evidence" value="ECO:0007669"/>
    <property type="project" value="UniProtKB-KW"/>
</dbReference>
<dbReference type="PROSITE" id="PS51085">
    <property type="entry name" value="2FE2S_FER_2"/>
    <property type="match status" value="1"/>
</dbReference>
<sequence length="306" mass="33177">MKLLVRAMTWEADGVLSVVLTEPDGVPLPAWEPGAHLDLDLGDGLVRQYSLCGDPGDWTRYEVAVLREERSRGGSRYVHETLRPGQLVEVRGPRNHFRLEDAERYVFIAGGIGITPILPMLAAVADSGQPYRLHYGGRRRAGMAFTGALAEYGDAVHLAPQDEVGLLDLDTALGDAGPGTLVYCCGPAPLIDAVVERCPPELLRVERFAAPEREPLPAGAVEVELARSGRTVLVPPDRSILQVLLDEGVEVANDCRDGICGSCETKVIAGEVDHRDHVLTDRERREGATMMVCVSRACGGRLVLDR</sequence>
<evidence type="ECO:0000256" key="5">
    <source>
        <dbReference type="ARBA" id="ARBA00023002"/>
    </source>
</evidence>
<gene>
    <name evidence="10" type="ORF">FG385_16135</name>
</gene>
<dbReference type="EMBL" id="VDFW01000012">
    <property type="protein sequence ID" value="TNC25171.1"/>
    <property type="molecule type" value="Genomic_DNA"/>
</dbReference>
<dbReference type="Gene3D" id="3.40.50.80">
    <property type="entry name" value="Nucleotide-binding domain of ferredoxin-NADP reductase (FNR) module"/>
    <property type="match status" value="1"/>
</dbReference>
<evidence type="ECO:0000256" key="7">
    <source>
        <dbReference type="ARBA" id="ARBA00023014"/>
    </source>
</evidence>
<keyword evidence="5" id="KW-0560">Oxidoreductase</keyword>
<dbReference type="CDD" id="cd00207">
    <property type="entry name" value="fer2"/>
    <property type="match status" value="1"/>
</dbReference>
<dbReference type="SUPFAM" id="SSF63380">
    <property type="entry name" value="Riboflavin synthase domain-like"/>
    <property type="match status" value="1"/>
</dbReference>
<evidence type="ECO:0000256" key="2">
    <source>
        <dbReference type="ARBA" id="ARBA00022630"/>
    </source>
</evidence>
<evidence type="ECO:0000256" key="6">
    <source>
        <dbReference type="ARBA" id="ARBA00023004"/>
    </source>
</evidence>
<dbReference type="PROSITE" id="PS00197">
    <property type="entry name" value="2FE2S_FER_1"/>
    <property type="match status" value="1"/>
</dbReference>
<keyword evidence="7" id="KW-0411">Iron-sulfur</keyword>
<dbReference type="CDD" id="cd06185">
    <property type="entry name" value="PDR_like"/>
    <property type="match status" value="1"/>
</dbReference>
<dbReference type="InterPro" id="IPR001041">
    <property type="entry name" value="2Fe-2S_ferredoxin-type"/>
</dbReference>
<organism evidence="10 11">
    <name type="scientific">Amycolatopsis alkalitolerans</name>
    <dbReference type="NCBI Taxonomy" id="2547244"/>
    <lineage>
        <taxon>Bacteria</taxon>
        <taxon>Bacillati</taxon>
        <taxon>Actinomycetota</taxon>
        <taxon>Actinomycetes</taxon>
        <taxon>Pseudonocardiales</taxon>
        <taxon>Pseudonocardiaceae</taxon>
        <taxon>Amycolatopsis</taxon>
    </lineage>
</organism>
<evidence type="ECO:0000256" key="3">
    <source>
        <dbReference type="ARBA" id="ARBA00022714"/>
    </source>
</evidence>
<dbReference type="InterPro" id="IPR006058">
    <property type="entry name" value="2Fe2S_fd_BS"/>
</dbReference>
<dbReference type="Pfam" id="PF00111">
    <property type="entry name" value="Fer2"/>
    <property type="match status" value="1"/>
</dbReference>
<comment type="cofactor">
    <cofactor evidence="1">
        <name>FAD</name>
        <dbReference type="ChEBI" id="CHEBI:57692"/>
    </cofactor>
</comment>
<dbReference type="OrthoDB" id="3807506at2"/>
<feature type="domain" description="2Fe-2S ferredoxin-type" evidence="8">
    <location>
        <begin position="221"/>
        <end position="306"/>
    </location>
</feature>
<dbReference type="SUPFAM" id="SSF52343">
    <property type="entry name" value="Ferredoxin reductase-like, C-terminal NADP-linked domain"/>
    <property type="match status" value="1"/>
</dbReference>
<dbReference type="Proteomes" id="UP000305546">
    <property type="component" value="Unassembled WGS sequence"/>
</dbReference>
<dbReference type="SUPFAM" id="SSF54292">
    <property type="entry name" value="2Fe-2S ferredoxin-like"/>
    <property type="match status" value="1"/>
</dbReference>
<dbReference type="PROSITE" id="PS51384">
    <property type="entry name" value="FAD_FR"/>
    <property type="match status" value="1"/>
</dbReference>
<dbReference type="RefSeq" id="WP_139097559.1">
    <property type="nucleotide sequence ID" value="NZ_VDFW01000012.1"/>
</dbReference>
<keyword evidence="11" id="KW-1185">Reference proteome</keyword>
<protein>
    <submittedName>
        <fullName evidence="10">Oxidoreductase</fullName>
    </submittedName>
</protein>
<keyword evidence="4" id="KW-0479">Metal-binding</keyword>
<reference evidence="10 11" key="1">
    <citation type="submission" date="2019-06" db="EMBL/GenBank/DDBJ databases">
        <title>Amycolatopsis alkalitolerans sp. nov., isolated from Gastrodia elata Blume.</title>
        <authorList>
            <person name="Narsing Rao M.P."/>
            <person name="Li W.J."/>
        </authorList>
    </citation>
    <scope>NUCLEOTIDE SEQUENCE [LARGE SCALE GENOMIC DNA]</scope>
    <source>
        <strain evidence="10 11">SYSUP0005</strain>
    </source>
</reference>
<keyword evidence="3" id="KW-0001">2Fe-2S</keyword>
<dbReference type="PANTHER" id="PTHR47354:SF1">
    <property type="entry name" value="CARNITINE MONOOXYGENASE REDUCTASE SUBUNIT"/>
    <property type="match status" value="1"/>
</dbReference>